<gene>
    <name evidence="1" type="ORF">Cfor_06152</name>
</gene>
<sequence length="97" mass="11117">TVQQLKPTDKLNLYGICSEFLEKVDNNDTITSRLIFSDGATFHLLKRVNRHNLRICVSENPSDSFKHEWNIPKVSNLVPTLELEVHGQLFFTGSKMT</sequence>
<feature type="non-terminal residue" evidence="1">
    <location>
        <position position="97"/>
    </location>
</feature>
<evidence type="ECO:0000313" key="2">
    <source>
        <dbReference type="Proteomes" id="UP000502823"/>
    </source>
</evidence>
<protein>
    <submittedName>
        <fullName evidence="1">Uncharacterized protein</fullName>
    </submittedName>
</protein>
<dbReference type="AlphaFoldDB" id="A0A6L2PCA1"/>
<accession>A0A6L2PCA1</accession>
<dbReference type="EMBL" id="BLKM01010425">
    <property type="protein sequence ID" value="GFG30101.1"/>
    <property type="molecule type" value="Genomic_DNA"/>
</dbReference>
<comment type="caution">
    <text evidence="1">The sequence shown here is derived from an EMBL/GenBank/DDBJ whole genome shotgun (WGS) entry which is preliminary data.</text>
</comment>
<dbReference type="InParanoid" id="A0A6L2PCA1"/>
<dbReference type="Proteomes" id="UP000502823">
    <property type="component" value="Unassembled WGS sequence"/>
</dbReference>
<reference evidence="2" key="1">
    <citation type="submission" date="2020-01" db="EMBL/GenBank/DDBJ databases">
        <title>Draft genome sequence of the Termite Coptotermes fromosanus.</title>
        <authorList>
            <person name="Itakura S."/>
            <person name="Yosikawa Y."/>
            <person name="Umezawa K."/>
        </authorList>
    </citation>
    <scope>NUCLEOTIDE SEQUENCE [LARGE SCALE GENOMIC DNA]</scope>
</reference>
<proteinExistence type="predicted"/>
<keyword evidence="2" id="KW-1185">Reference proteome</keyword>
<organism evidence="1 2">
    <name type="scientific">Coptotermes formosanus</name>
    <name type="common">Formosan subterranean termite</name>
    <dbReference type="NCBI Taxonomy" id="36987"/>
    <lineage>
        <taxon>Eukaryota</taxon>
        <taxon>Metazoa</taxon>
        <taxon>Ecdysozoa</taxon>
        <taxon>Arthropoda</taxon>
        <taxon>Hexapoda</taxon>
        <taxon>Insecta</taxon>
        <taxon>Pterygota</taxon>
        <taxon>Neoptera</taxon>
        <taxon>Polyneoptera</taxon>
        <taxon>Dictyoptera</taxon>
        <taxon>Blattodea</taxon>
        <taxon>Blattoidea</taxon>
        <taxon>Termitoidae</taxon>
        <taxon>Rhinotermitidae</taxon>
        <taxon>Coptotermes</taxon>
    </lineage>
</organism>
<name>A0A6L2PCA1_COPFO</name>
<evidence type="ECO:0000313" key="1">
    <source>
        <dbReference type="EMBL" id="GFG30101.1"/>
    </source>
</evidence>
<dbReference type="OrthoDB" id="7987210at2759"/>
<feature type="non-terminal residue" evidence="1">
    <location>
        <position position="1"/>
    </location>
</feature>